<proteinExistence type="predicted"/>
<accession>A0ABY0H369</accession>
<dbReference type="EMBL" id="QJNS01000184">
    <property type="protein sequence ID" value="RYO83612.1"/>
    <property type="molecule type" value="Genomic_DNA"/>
</dbReference>
<gene>
    <name evidence="1" type="ORF">DL762_006061</name>
</gene>
<organism evidence="1 2">
    <name type="scientific">Monosporascus cannonballus</name>
    <dbReference type="NCBI Taxonomy" id="155416"/>
    <lineage>
        <taxon>Eukaryota</taxon>
        <taxon>Fungi</taxon>
        <taxon>Dikarya</taxon>
        <taxon>Ascomycota</taxon>
        <taxon>Pezizomycotina</taxon>
        <taxon>Sordariomycetes</taxon>
        <taxon>Xylariomycetidae</taxon>
        <taxon>Xylariales</taxon>
        <taxon>Xylariales incertae sedis</taxon>
        <taxon>Monosporascus</taxon>
    </lineage>
</organism>
<sequence length="127" mass="13896">MFRDTTVSGIPASYDKIFHVGHNFGSRLTYNLAATYADEAISDGITLTGFSHATSLTDTRLTAPISDSARNSSRRTSCRSPPRIPTATWRLATSLFCKSTFSRRGNFDTDILTVAFESASRSRSASF</sequence>
<comment type="caution">
    <text evidence="1">The sequence shown here is derived from an EMBL/GenBank/DDBJ whole genome shotgun (WGS) entry which is preliminary data.</text>
</comment>
<reference evidence="1 2" key="1">
    <citation type="submission" date="2018-06" db="EMBL/GenBank/DDBJ databases">
        <title>Complete Genomes of Monosporascus.</title>
        <authorList>
            <person name="Robinson A.J."/>
            <person name="Natvig D.O."/>
        </authorList>
    </citation>
    <scope>NUCLEOTIDE SEQUENCE [LARGE SCALE GENOMIC DNA]</scope>
    <source>
        <strain evidence="1 2">CBS 609.92</strain>
    </source>
</reference>
<dbReference type="Proteomes" id="UP000294003">
    <property type="component" value="Unassembled WGS sequence"/>
</dbReference>
<keyword evidence="2" id="KW-1185">Reference proteome</keyword>
<protein>
    <submittedName>
        <fullName evidence="1">Uncharacterized protein</fullName>
    </submittedName>
</protein>
<evidence type="ECO:0000313" key="2">
    <source>
        <dbReference type="Proteomes" id="UP000294003"/>
    </source>
</evidence>
<name>A0ABY0H369_9PEZI</name>
<evidence type="ECO:0000313" key="1">
    <source>
        <dbReference type="EMBL" id="RYO83612.1"/>
    </source>
</evidence>